<comment type="similarity">
    <text evidence="2">Belongs to the TMEM132 family.</text>
</comment>
<dbReference type="InterPro" id="IPR055423">
    <property type="entry name" value="Ig_TMEM132_5th"/>
</dbReference>
<dbReference type="Pfam" id="PF23487">
    <property type="entry name" value="Ig_TMEM132_6th"/>
    <property type="match status" value="1"/>
</dbReference>
<reference evidence="15" key="2">
    <citation type="submission" date="2025-09" db="UniProtKB">
        <authorList>
            <consortium name="Ensembl"/>
        </authorList>
    </citation>
    <scope>IDENTIFICATION</scope>
</reference>
<dbReference type="GO" id="GO:0016020">
    <property type="term" value="C:membrane"/>
    <property type="evidence" value="ECO:0007669"/>
    <property type="project" value="UniProtKB-SubCell"/>
</dbReference>
<feature type="transmembrane region" description="Helical" evidence="7">
    <location>
        <begin position="727"/>
        <end position="752"/>
    </location>
</feature>
<evidence type="ECO:0000259" key="8">
    <source>
        <dbReference type="Pfam" id="PF15705"/>
    </source>
</evidence>
<dbReference type="Pfam" id="PF23486">
    <property type="entry name" value="Ig_TMEM132_5th"/>
    <property type="match status" value="1"/>
</dbReference>
<feature type="domain" description="Transmembrane protein TMEM132 sixth" evidence="14">
    <location>
        <begin position="523"/>
        <end position="636"/>
    </location>
</feature>
<feature type="domain" description="Transmembrane protein TMEM132 C-terminal" evidence="9">
    <location>
        <begin position="701"/>
        <end position="780"/>
    </location>
</feature>
<feature type="domain" description="Transmembrane protein TMEM132 N-terminal" evidence="8">
    <location>
        <begin position="21"/>
        <end position="83"/>
    </location>
</feature>
<evidence type="ECO:0000313" key="16">
    <source>
        <dbReference type="Proteomes" id="UP000694396"/>
    </source>
</evidence>
<evidence type="ECO:0000256" key="1">
    <source>
        <dbReference type="ARBA" id="ARBA00004479"/>
    </source>
</evidence>
<dbReference type="Pfam" id="PF15705">
    <property type="entry name" value="TMEM132_N"/>
    <property type="match status" value="1"/>
</dbReference>
<dbReference type="InterPro" id="IPR055424">
    <property type="entry name" value="Ig_TMEM132_6th"/>
</dbReference>
<dbReference type="Pfam" id="PF15706">
    <property type="entry name" value="TMEM132_C"/>
    <property type="match status" value="1"/>
</dbReference>
<dbReference type="InterPro" id="IPR026307">
    <property type="entry name" value="TMEM132"/>
</dbReference>
<evidence type="ECO:0000256" key="4">
    <source>
        <dbReference type="ARBA" id="ARBA00022989"/>
    </source>
</evidence>
<dbReference type="AlphaFoldDB" id="A0A8C3NWM2"/>
<feature type="compositionally biased region" description="Low complexity" evidence="6">
    <location>
        <begin position="813"/>
        <end position="825"/>
    </location>
</feature>
<evidence type="ECO:0000256" key="6">
    <source>
        <dbReference type="SAM" id="MobiDB-lite"/>
    </source>
</evidence>
<feature type="domain" description="Transmembrane protein TMEM132 fifth" evidence="13">
    <location>
        <begin position="385"/>
        <end position="522"/>
    </location>
</feature>
<dbReference type="InterPro" id="IPR031437">
    <property type="entry name" value="Ig_TMEM132_4th"/>
</dbReference>
<evidence type="ECO:0000259" key="10">
    <source>
        <dbReference type="Pfam" id="PF16070"/>
    </source>
</evidence>
<name>A0A8C3NWM2_9PASS</name>
<dbReference type="PANTHER" id="PTHR13388:SF7">
    <property type="entry name" value="TRANSMEMBRANE PROTEIN 132E"/>
    <property type="match status" value="1"/>
</dbReference>
<evidence type="ECO:0000313" key="15">
    <source>
        <dbReference type="Ensembl" id="ENSCRFP00000001536.1"/>
    </source>
</evidence>
<comment type="subcellular location">
    <subcellularLocation>
        <location evidence="1">Membrane</location>
        <topology evidence="1">Single-pass type I membrane protein</topology>
    </subcellularLocation>
</comment>
<keyword evidence="4 7" id="KW-1133">Transmembrane helix</keyword>
<dbReference type="Ensembl" id="ENSCRFT00000001606.1">
    <property type="protein sequence ID" value="ENSCRFP00000001536.1"/>
    <property type="gene ID" value="ENSCRFG00000001250.1"/>
</dbReference>
<feature type="domain" description="Transmembrane protein TMEM132 cohesin-like" evidence="11">
    <location>
        <begin position="167"/>
        <end position="251"/>
    </location>
</feature>
<evidence type="ECO:0000256" key="3">
    <source>
        <dbReference type="ARBA" id="ARBA00022692"/>
    </source>
</evidence>
<feature type="region of interest" description="Disordered" evidence="6">
    <location>
        <begin position="687"/>
        <end position="706"/>
    </location>
</feature>
<evidence type="ECO:0000259" key="14">
    <source>
        <dbReference type="Pfam" id="PF23487"/>
    </source>
</evidence>
<dbReference type="PANTHER" id="PTHR13388">
    <property type="entry name" value="DETONATOR, ISOFORM E"/>
    <property type="match status" value="1"/>
</dbReference>
<dbReference type="Pfam" id="PF16070">
    <property type="entry name" value="Ig_TMEM132_4th"/>
    <property type="match status" value="1"/>
</dbReference>
<dbReference type="InterPro" id="IPR055421">
    <property type="entry name" value="TMEM132_3rd"/>
</dbReference>
<feature type="region of interest" description="Disordered" evidence="6">
    <location>
        <begin position="782"/>
        <end position="854"/>
    </location>
</feature>
<dbReference type="Pfam" id="PF23039">
    <property type="entry name" value="TMEM132_3rd"/>
    <property type="match status" value="1"/>
</dbReference>
<dbReference type="Proteomes" id="UP000694396">
    <property type="component" value="Unplaced"/>
</dbReference>
<feature type="domain" description="Transmembrane protein TMEM132 second Ig-like" evidence="12">
    <location>
        <begin position="100"/>
        <end position="147"/>
    </location>
</feature>
<feature type="domain" description="Transmembrane protein family 132 fourth" evidence="10">
    <location>
        <begin position="290"/>
        <end position="381"/>
    </location>
</feature>
<evidence type="ECO:0000259" key="12">
    <source>
        <dbReference type="Pfam" id="PF23481"/>
    </source>
</evidence>
<evidence type="ECO:0000256" key="7">
    <source>
        <dbReference type="SAM" id="Phobius"/>
    </source>
</evidence>
<accession>A0A8C3NWM2</accession>
<evidence type="ECO:0000259" key="9">
    <source>
        <dbReference type="Pfam" id="PF15706"/>
    </source>
</evidence>
<evidence type="ECO:0000259" key="13">
    <source>
        <dbReference type="Pfam" id="PF23486"/>
    </source>
</evidence>
<keyword evidence="3 7" id="KW-0812">Transmembrane</keyword>
<evidence type="ECO:0000259" key="11">
    <source>
        <dbReference type="Pfam" id="PF23039"/>
    </source>
</evidence>
<organism evidence="15 16">
    <name type="scientific">Cyanoderma ruficeps</name>
    <name type="common">rufous-capped babbler</name>
    <dbReference type="NCBI Taxonomy" id="181631"/>
    <lineage>
        <taxon>Eukaryota</taxon>
        <taxon>Metazoa</taxon>
        <taxon>Chordata</taxon>
        <taxon>Craniata</taxon>
        <taxon>Vertebrata</taxon>
        <taxon>Euteleostomi</taxon>
        <taxon>Archelosauria</taxon>
        <taxon>Archosauria</taxon>
        <taxon>Dinosauria</taxon>
        <taxon>Saurischia</taxon>
        <taxon>Theropoda</taxon>
        <taxon>Coelurosauria</taxon>
        <taxon>Aves</taxon>
        <taxon>Neognathae</taxon>
        <taxon>Neoaves</taxon>
        <taxon>Telluraves</taxon>
        <taxon>Australaves</taxon>
        <taxon>Passeriformes</taxon>
        <taxon>Sylvioidea</taxon>
        <taxon>Timaliidae</taxon>
        <taxon>Cyanoderma</taxon>
    </lineage>
</organism>
<keyword evidence="16" id="KW-1185">Reference proteome</keyword>
<dbReference type="InterPro" id="IPR031436">
    <property type="entry name" value="TMEM132_C"/>
</dbReference>
<dbReference type="Pfam" id="PF23481">
    <property type="entry name" value="Ig_TMEM132_2nd"/>
    <property type="match status" value="1"/>
</dbReference>
<evidence type="ECO:0000256" key="2">
    <source>
        <dbReference type="ARBA" id="ARBA00006166"/>
    </source>
</evidence>
<keyword evidence="5 7" id="KW-0472">Membrane</keyword>
<dbReference type="InterPro" id="IPR055422">
    <property type="entry name" value="Ig_TMEM132_2nd"/>
</dbReference>
<proteinExistence type="inferred from homology"/>
<protein>
    <submittedName>
        <fullName evidence="15">Transmembrane protein 132E</fullName>
    </submittedName>
</protein>
<reference evidence="15" key="1">
    <citation type="submission" date="2025-08" db="UniProtKB">
        <authorList>
            <consortium name="Ensembl"/>
        </authorList>
    </citation>
    <scope>IDENTIFICATION</scope>
</reference>
<evidence type="ECO:0000256" key="5">
    <source>
        <dbReference type="ARBA" id="ARBA00023136"/>
    </source>
</evidence>
<sequence>SLPRSCSRGDCPARPPAPSPYRLSNTRLAFFLKELGASPGPGNGSAPLQRSEPFVVFQTKELPVLNVTLGPFSTGLVLPKEHLQPSSTLEVPDRLTVNWKVRAFIVQPRLVASQPVVQVLFYVAGRDWDDFEVTERLPCVRLHAFRDHPLLRIGSVSLLQPPPGPALQEHRLDGNVFIRLPDKPLKPGEVLSILLYLMSNSTVEHFTLRVKAKKGVNLLSTKSRSGQWLVSSELLTGGKHSTATVDVSRVEGAGPSLQRLETGEEFKVLLCPRRDRLPSDTVLPFPCRPQDTEIINTAILTGRTVAIPVKVIAIELSGVIVDVSAMVECKSNNEDIIKVSSSCDYVFVSGKESRGSMSARVTFTYEHLSAPLEMTVWVPKLPLHIELSDARLSQVKGWRVPILPDRRSVRDSEHEEDEDERKQSRGCALQYQHSTLQVFTQFHTTAAEGTGQVVTMLGPDWLVEVTDLVSDFMRVDDPRVAHMVDSSTLAGREPGTTLFKVVSPLVEAVLGETLVTVAEEKVSITDLKVQVVSSLSLSLHPSPGNSHTIIARTSVQQTLSFFKQEALLSLWISYSDGTTAPLSLYDPKDYNLVVSSLDEKVVSVTQDRAFPLVVAESEGSGELLRAELVICETCQKTKRKSVLSTALATVRVHFGSEEDPTYDYDHVSSRPGLGEAGASTTLRAEVDRKADPSVDSRVSGASHPTEDFPTIPTGFVQVTRGLTDLEIGMYALLGVFCLAILVFLINCIVFVLKYRHKRIPPEGQTNMDHSHHWVFLGNGQPLRAHNDLSPQPESPGNPLENVQTCCHGDHHSSGSSQTSVQSQVHGRGDGSSGGSTRDQSEDPLNSPTSKRKRVKFTTFATMPSDELAYNSIPIADEEDLEWVCQDMGLQDPEELHNYIRRIKEIA</sequence>
<dbReference type="InterPro" id="IPR031435">
    <property type="entry name" value="TMEM132_N"/>
</dbReference>